<dbReference type="EMBL" id="JAWRCO010000001">
    <property type="protein sequence ID" value="MDW6002826.1"/>
    <property type="molecule type" value="Genomic_DNA"/>
</dbReference>
<evidence type="ECO:0000313" key="3">
    <source>
        <dbReference type="EMBL" id="MDW6002826.1"/>
    </source>
</evidence>
<dbReference type="AlphaFoldDB" id="A0A1Y6IXE5"/>
<evidence type="ECO:0000313" key="6">
    <source>
        <dbReference type="Proteomes" id="UP001283366"/>
    </source>
</evidence>
<dbReference type="Proteomes" id="UP000196125">
    <property type="component" value="Unassembled WGS sequence"/>
</dbReference>
<feature type="region of interest" description="Disordered" evidence="1">
    <location>
        <begin position="101"/>
        <end position="156"/>
    </location>
</feature>
<evidence type="ECO:0000256" key="1">
    <source>
        <dbReference type="SAM" id="MobiDB-lite"/>
    </source>
</evidence>
<evidence type="ECO:0000256" key="2">
    <source>
        <dbReference type="SAM" id="SignalP"/>
    </source>
</evidence>
<protein>
    <submittedName>
        <fullName evidence="3">DUF2796 domain-containing protein</fullName>
    </submittedName>
</protein>
<dbReference type="InterPro" id="IPR021253">
    <property type="entry name" value="ZrgA-like"/>
</dbReference>
<feature type="chain" id="PRO_5012915717" evidence="2">
    <location>
        <begin position="22"/>
        <end position="216"/>
    </location>
</feature>
<organism evidence="4 5">
    <name type="scientific">Vibrio mangrovi</name>
    <dbReference type="NCBI Taxonomy" id="474394"/>
    <lineage>
        <taxon>Bacteria</taxon>
        <taxon>Pseudomonadati</taxon>
        <taxon>Pseudomonadota</taxon>
        <taxon>Gammaproteobacteria</taxon>
        <taxon>Vibrionales</taxon>
        <taxon>Vibrionaceae</taxon>
        <taxon>Vibrio</taxon>
    </lineage>
</organism>
<sequence length="216" mass="24734">MLKIHNLAILAGLITAASAHAEENFRQHEAHVHGVVEMNIAQDANELLVEITSPGMDIVGFEHPPQTPQEHQALDQAMELLEQADNLITINTQAGCKLEHSDVHQTSHHHEDEHDHDAAHHHDHDEAAHDSEHHHDHDEDAHEDEHHHDGDEHEHGTHNAFSIQYRYTCRDSENLNHLSTQWFNHFPHTHEIHTNVFTDRQQTAIKLNPHQTDVSL</sequence>
<dbReference type="EMBL" id="FXXI01000009">
    <property type="protein sequence ID" value="SMS02317.1"/>
    <property type="molecule type" value="Genomic_DNA"/>
</dbReference>
<reference evidence="3 6" key="2">
    <citation type="submission" date="2023-11" db="EMBL/GenBank/DDBJ databases">
        <title>Plant-associative lifestyle of Vibrio porteresiae and its evolutionary dynamics.</title>
        <authorList>
            <person name="Rameshkumar N."/>
            <person name="Kirti K."/>
        </authorList>
    </citation>
    <scope>NUCLEOTIDE SEQUENCE [LARGE SCALE GENOMIC DNA]</scope>
    <source>
        <strain evidence="3 6">MSSRF38</strain>
    </source>
</reference>
<dbReference type="Proteomes" id="UP001283366">
    <property type="component" value="Unassembled WGS sequence"/>
</dbReference>
<keyword evidence="6" id="KW-1185">Reference proteome</keyword>
<accession>A0A1Y6IXE5</accession>
<gene>
    <name evidence="3" type="ORF">SBX37_08135</name>
    <name evidence="4" type="ORF">VIM7927_03637</name>
</gene>
<keyword evidence="2" id="KW-0732">Signal</keyword>
<reference evidence="4 5" key="1">
    <citation type="submission" date="2017-05" db="EMBL/GenBank/DDBJ databases">
        <authorList>
            <person name="Song R."/>
            <person name="Chenine A.L."/>
            <person name="Ruprecht R.M."/>
        </authorList>
    </citation>
    <scope>NUCLEOTIDE SEQUENCE [LARGE SCALE GENOMIC DNA]</scope>
    <source>
        <strain evidence="4 5">CECT 7927</strain>
    </source>
</reference>
<name>A0A1Y6IXE5_9VIBR</name>
<dbReference type="RefSeq" id="WP_087482330.1">
    <property type="nucleotide sequence ID" value="NZ_AP024883.1"/>
</dbReference>
<evidence type="ECO:0000313" key="5">
    <source>
        <dbReference type="Proteomes" id="UP000196125"/>
    </source>
</evidence>
<feature type="signal peptide" evidence="2">
    <location>
        <begin position="1"/>
        <end position="21"/>
    </location>
</feature>
<dbReference type="Pfam" id="PF10986">
    <property type="entry name" value="ZrgA"/>
    <property type="match status" value="1"/>
</dbReference>
<evidence type="ECO:0000313" key="4">
    <source>
        <dbReference type="EMBL" id="SMS02317.1"/>
    </source>
</evidence>
<proteinExistence type="predicted"/>
<dbReference type="OrthoDB" id="7346546at2"/>